<keyword evidence="4" id="KW-1185">Reference proteome</keyword>
<dbReference type="PRINTS" id="PR00081">
    <property type="entry name" value="GDHRDH"/>
</dbReference>
<dbReference type="PRINTS" id="PR00080">
    <property type="entry name" value="SDRFAMILY"/>
</dbReference>
<dbReference type="InterPro" id="IPR036291">
    <property type="entry name" value="NAD(P)-bd_dom_sf"/>
</dbReference>
<dbReference type="AlphaFoldDB" id="A0AAV2Q8I3"/>
<dbReference type="GO" id="GO:0016491">
    <property type="term" value="F:oxidoreductase activity"/>
    <property type="evidence" value="ECO:0007669"/>
    <property type="project" value="UniProtKB-KW"/>
</dbReference>
<keyword evidence="1" id="KW-0560">Oxidoreductase</keyword>
<dbReference type="Proteomes" id="UP001497623">
    <property type="component" value="Unassembled WGS sequence"/>
</dbReference>
<sequence length="351" mass="38834">LETLRTKYHDYTHIYTDGSKSNDDKTGAAFFSNLVLVIGVIFDTSTRTTLSHGIIVLLLRRICAGGICTSTKRLDGQNIIITGCSAGIGKETALDLSARGAKIIMACRDTKKAEKVATFISQETGGETDVIQMDLSSLVSIREFSEQVKRKYSHIHQLINNAGIMFAPKSQTVDGFDITMGTNHLGHFYLTHLLLPLLKHSEPARIINLSSRAHWRGKMDFEDFNFEKRDYGLLTVYGTSKLANILFTRQLAKEVKDSNIQVFSLHPGAVQSELGRHMPYPIANLARNGLQLFSKSTAEGAQTSIHCATEAVQDDLLYYTDCSVGDPSPAARDDDAAQKLWKFSENVINLD</sequence>
<dbReference type="SUPFAM" id="SSF51735">
    <property type="entry name" value="NAD(P)-binding Rossmann-fold domains"/>
    <property type="match status" value="1"/>
</dbReference>
<evidence type="ECO:0000256" key="2">
    <source>
        <dbReference type="RuleBase" id="RU000363"/>
    </source>
</evidence>
<comment type="caution">
    <text evidence="3">The sequence shown here is derived from an EMBL/GenBank/DDBJ whole genome shotgun (WGS) entry which is preliminary data.</text>
</comment>
<proteinExistence type="inferred from homology"/>
<gene>
    <name evidence="3" type="ORF">MNOR_LOCUS8248</name>
</gene>
<feature type="non-terminal residue" evidence="3">
    <location>
        <position position="1"/>
    </location>
</feature>
<evidence type="ECO:0000313" key="3">
    <source>
        <dbReference type="EMBL" id="CAL4070341.1"/>
    </source>
</evidence>
<evidence type="ECO:0000313" key="4">
    <source>
        <dbReference type="Proteomes" id="UP001497623"/>
    </source>
</evidence>
<accession>A0AAV2Q8I3</accession>
<organism evidence="3 4">
    <name type="scientific">Meganyctiphanes norvegica</name>
    <name type="common">Northern krill</name>
    <name type="synonym">Thysanopoda norvegica</name>
    <dbReference type="NCBI Taxonomy" id="48144"/>
    <lineage>
        <taxon>Eukaryota</taxon>
        <taxon>Metazoa</taxon>
        <taxon>Ecdysozoa</taxon>
        <taxon>Arthropoda</taxon>
        <taxon>Crustacea</taxon>
        <taxon>Multicrustacea</taxon>
        <taxon>Malacostraca</taxon>
        <taxon>Eumalacostraca</taxon>
        <taxon>Eucarida</taxon>
        <taxon>Euphausiacea</taxon>
        <taxon>Euphausiidae</taxon>
        <taxon>Meganyctiphanes</taxon>
    </lineage>
</organism>
<name>A0AAV2Q8I3_MEGNR</name>
<dbReference type="PANTHER" id="PTHR43157:SF73">
    <property type="entry name" value="WW DOMAIN-CONTAINING OXIDOREDUCTASE-LIKE PROTEIN"/>
    <property type="match status" value="1"/>
</dbReference>
<reference evidence="3 4" key="1">
    <citation type="submission" date="2024-05" db="EMBL/GenBank/DDBJ databases">
        <authorList>
            <person name="Wallberg A."/>
        </authorList>
    </citation>
    <scope>NUCLEOTIDE SEQUENCE [LARGE SCALE GENOMIC DNA]</scope>
</reference>
<dbReference type="InterPro" id="IPR002347">
    <property type="entry name" value="SDR_fam"/>
</dbReference>
<dbReference type="PANTHER" id="PTHR43157">
    <property type="entry name" value="PHOSPHATIDYLINOSITOL-GLYCAN BIOSYNTHESIS CLASS F PROTEIN-RELATED"/>
    <property type="match status" value="1"/>
</dbReference>
<protein>
    <recommendedName>
        <fullName evidence="5">Retinol dehydrogenase 11</fullName>
    </recommendedName>
</protein>
<comment type="similarity">
    <text evidence="2">Belongs to the short-chain dehydrogenases/reductases (SDR) family.</text>
</comment>
<dbReference type="EMBL" id="CAXKWB010003796">
    <property type="protein sequence ID" value="CAL4070341.1"/>
    <property type="molecule type" value="Genomic_DNA"/>
</dbReference>
<feature type="non-terminal residue" evidence="3">
    <location>
        <position position="351"/>
    </location>
</feature>
<dbReference type="Pfam" id="PF00106">
    <property type="entry name" value="adh_short"/>
    <property type="match status" value="1"/>
</dbReference>
<evidence type="ECO:0000256" key="1">
    <source>
        <dbReference type="ARBA" id="ARBA00023002"/>
    </source>
</evidence>
<dbReference type="Gene3D" id="3.40.50.720">
    <property type="entry name" value="NAD(P)-binding Rossmann-like Domain"/>
    <property type="match status" value="1"/>
</dbReference>
<evidence type="ECO:0008006" key="5">
    <source>
        <dbReference type="Google" id="ProtNLM"/>
    </source>
</evidence>